<dbReference type="PROSITE" id="PS50030">
    <property type="entry name" value="UBA"/>
    <property type="match status" value="2"/>
</dbReference>
<feature type="domain" description="USP" evidence="17">
    <location>
        <begin position="310"/>
        <end position="785"/>
    </location>
</feature>
<evidence type="ECO:0000256" key="9">
    <source>
        <dbReference type="ARBA" id="ARBA00022807"/>
    </source>
</evidence>
<dbReference type="GO" id="GO:0005829">
    <property type="term" value="C:cytosol"/>
    <property type="evidence" value="ECO:0007669"/>
    <property type="project" value="TreeGrafter"/>
</dbReference>
<keyword evidence="20" id="KW-1185">Reference proteome</keyword>
<feature type="active site" description="Nucleophile" evidence="12">
    <location>
        <position position="319"/>
    </location>
</feature>
<feature type="binding site" evidence="13">
    <location>
        <position position="226"/>
    </location>
    <ligand>
        <name>Zn(2+)</name>
        <dbReference type="ChEBI" id="CHEBI:29105"/>
    </ligand>
</feature>
<sequence>MAESCQHLTQANLTKNIQGKLIYKDECTRCFQSAVILAILSNIQIQKSDNGVDLCLKCFNGGCNDQEFNHSRLHFQMSSHPIVLNIKQVLKVNSISHIINIIQPRENEGQPAQITKLAIGKPGGIDATGDEYDTQVQLKCLACDGKVLSHENPEVKGLVDSVLQAQSAYFQQTLSEWELKLESCEHCLLLDQSNSQKIAAKSLAHCNECDLSANLWLCMSCGHLGCGRKNWDGTGGNNHAVEHFESHQHPLVCKLGTITPEGSACIDVKSQTKTEKTMQELDLELNLNFTLSKILEEGKELIPLFGSGFTGLDNLGNSCYMNSVLQVLFAQPEFAQKYLDNSLMHLMTCGKFSPECLDCQISKLVHGLYSGIYSQQKLAKKVAYEGQSEEEKKKEEFYQDGVKPHMFKTLVGKGHPEFQTSQQQDAQEYFFYLLEKIQRLERSNGNANPGEIFDFELESRVQCQECGGVKYSQSKVSQLNIQAPVDSSVEKGTPVDLEACLEKFFGEEQIPDFNCSNCNKKTVCVKRQRLNSFPKVLILTLQRFVFDNWVPKKLEIELQVPQDHNDFERFRGNNGQLAEGEFQLPQQEAAQQEDAEPELNQDLLNQVIMMGIPENAAKHALFNSGNNSADMATMWYFDNMDNPSLNEPLRVKKAGGAASSGDNVPQDLIDQLVSFGFTEKKVRKALKSCDNNPERAGEWLFSHMDDPDSDHEMTDVNQESLFEDKIPGIYKLNSFITHLGTSVHCGHYVCHIRKDGKWVYYNDAKVAQTNEPPIGKGYMYFFRKIDPELQQ</sequence>
<gene>
    <name evidence="19" type="primary">Contig16932.g18040</name>
    <name evidence="19" type="ORF">STYLEM_8524</name>
</gene>
<protein>
    <recommendedName>
        <fullName evidence="11 15">Ubiquitin carboxyl-terminal hydrolase</fullName>
        <ecNumber evidence="11 15">3.4.19.12</ecNumber>
    </recommendedName>
</protein>
<dbReference type="PROSITE" id="PS50235">
    <property type="entry name" value="USP_3"/>
    <property type="match status" value="1"/>
</dbReference>
<keyword evidence="4 11" id="KW-0479">Metal-binding</keyword>
<dbReference type="SUPFAM" id="SSF46934">
    <property type="entry name" value="UBA-like"/>
    <property type="match status" value="1"/>
</dbReference>
<dbReference type="EC" id="3.4.19.12" evidence="11 15"/>
<dbReference type="SUPFAM" id="SSF57850">
    <property type="entry name" value="RING/U-box"/>
    <property type="match status" value="2"/>
</dbReference>
<dbReference type="OMA" id="FVPCEHT"/>
<dbReference type="PANTHER" id="PTHR24006">
    <property type="entry name" value="UBIQUITIN CARBOXYL-TERMINAL HYDROLASE"/>
    <property type="match status" value="1"/>
</dbReference>
<dbReference type="CDD" id="cd14296">
    <property type="entry name" value="UBA1_scUBP14_like"/>
    <property type="match status" value="1"/>
</dbReference>
<evidence type="ECO:0000259" key="16">
    <source>
        <dbReference type="PROSITE" id="PS50030"/>
    </source>
</evidence>
<evidence type="ECO:0000256" key="2">
    <source>
        <dbReference type="ARBA" id="ARBA00009085"/>
    </source>
</evidence>
<keyword evidence="6 14" id="KW-0863">Zinc-finger</keyword>
<evidence type="ECO:0000256" key="4">
    <source>
        <dbReference type="ARBA" id="ARBA00022723"/>
    </source>
</evidence>
<dbReference type="PIRSF" id="PIRSF016308">
    <property type="entry name" value="UBP"/>
    <property type="match status" value="1"/>
</dbReference>
<comment type="similarity">
    <text evidence="2 11 15">Belongs to the peptidase C19 family.</text>
</comment>
<dbReference type="InterPro" id="IPR013083">
    <property type="entry name" value="Znf_RING/FYVE/PHD"/>
</dbReference>
<evidence type="ECO:0000256" key="11">
    <source>
        <dbReference type="PIRNR" id="PIRNR016308"/>
    </source>
</evidence>
<dbReference type="Gene3D" id="1.10.8.10">
    <property type="entry name" value="DNA helicase RuvA subunit, C-terminal domain"/>
    <property type="match status" value="2"/>
</dbReference>
<dbReference type="Proteomes" id="UP000039865">
    <property type="component" value="Unassembled WGS sequence"/>
</dbReference>
<feature type="domain" description="UBP-type" evidence="18">
    <location>
        <begin position="3"/>
        <end position="122"/>
    </location>
</feature>
<dbReference type="GO" id="GO:0008270">
    <property type="term" value="F:zinc ion binding"/>
    <property type="evidence" value="ECO:0007669"/>
    <property type="project" value="UniProtKB-UniRule"/>
</dbReference>
<dbReference type="OrthoDB" id="361536at2759"/>
<keyword evidence="8 11" id="KW-0378">Hydrolase</keyword>
<evidence type="ECO:0000256" key="1">
    <source>
        <dbReference type="ARBA" id="ARBA00000707"/>
    </source>
</evidence>
<dbReference type="InterPro" id="IPR009060">
    <property type="entry name" value="UBA-like_sf"/>
</dbReference>
<dbReference type="PROSITE" id="PS00973">
    <property type="entry name" value="USP_2"/>
    <property type="match status" value="1"/>
</dbReference>
<dbReference type="CDD" id="cd02658">
    <property type="entry name" value="Peptidase_C19B"/>
    <property type="match status" value="1"/>
</dbReference>
<dbReference type="Gene3D" id="3.30.40.10">
    <property type="entry name" value="Zinc/RING finger domain, C3HC4 (zinc finger)"/>
    <property type="match status" value="2"/>
</dbReference>
<feature type="binding site" evidence="13">
    <location>
        <position position="239"/>
    </location>
    <ligand>
        <name>Zn(2+)</name>
        <dbReference type="ChEBI" id="CHEBI:29105"/>
    </ligand>
</feature>
<reference evidence="19 20" key="1">
    <citation type="submission" date="2014-06" db="EMBL/GenBank/DDBJ databases">
        <authorList>
            <person name="Swart Estienne"/>
        </authorList>
    </citation>
    <scope>NUCLEOTIDE SEQUENCE [LARGE SCALE GENOMIC DNA]</scope>
    <source>
        <strain evidence="19 20">130c</strain>
    </source>
</reference>
<dbReference type="AlphaFoldDB" id="A0A078AB65"/>
<evidence type="ECO:0000256" key="14">
    <source>
        <dbReference type="PROSITE-ProRule" id="PRU00502"/>
    </source>
</evidence>
<evidence type="ECO:0000259" key="17">
    <source>
        <dbReference type="PROSITE" id="PS50235"/>
    </source>
</evidence>
<dbReference type="GO" id="GO:0005634">
    <property type="term" value="C:nucleus"/>
    <property type="evidence" value="ECO:0007669"/>
    <property type="project" value="TreeGrafter"/>
</dbReference>
<feature type="domain" description="UBP-type" evidence="18">
    <location>
        <begin position="182"/>
        <end position="292"/>
    </location>
</feature>
<dbReference type="InterPro" id="IPR015940">
    <property type="entry name" value="UBA"/>
</dbReference>
<dbReference type="InterPro" id="IPR001394">
    <property type="entry name" value="Peptidase_C19_UCH"/>
</dbReference>
<dbReference type="InterPro" id="IPR018200">
    <property type="entry name" value="USP_CS"/>
</dbReference>
<name>A0A078AB65_STYLE</name>
<dbReference type="InterPro" id="IPR050164">
    <property type="entry name" value="Peptidase_C19"/>
</dbReference>
<evidence type="ECO:0000256" key="13">
    <source>
        <dbReference type="PIRSR" id="PIRSR016308-3"/>
    </source>
</evidence>
<evidence type="ECO:0000313" key="19">
    <source>
        <dbReference type="EMBL" id="CDW79535.1"/>
    </source>
</evidence>
<dbReference type="Pfam" id="PF00443">
    <property type="entry name" value="UCH"/>
    <property type="match status" value="1"/>
</dbReference>
<dbReference type="GO" id="GO:0004843">
    <property type="term" value="F:cysteine-type deubiquitinase activity"/>
    <property type="evidence" value="ECO:0007669"/>
    <property type="project" value="UniProtKB-UniRule"/>
</dbReference>
<evidence type="ECO:0000256" key="3">
    <source>
        <dbReference type="ARBA" id="ARBA00022670"/>
    </source>
</evidence>
<dbReference type="SMART" id="SM00165">
    <property type="entry name" value="UBA"/>
    <property type="match status" value="2"/>
</dbReference>
<dbReference type="SMART" id="SM00290">
    <property type="entry name" value="ZnF_UBP"/>
    <property type="match status" value="2"/>
</dbReference>
<proteinExistence type="inferred from homology"/>
<keyword evidence="5" id="KW-0677">Repeat</keyword>
<keyword evidence="3 11" id="KW-0645">Protease</keyword>
<dbReference type="PROSITE" id="PS50271">
    <property type="entry name" value="ZF_UBP"/>
    <property type="match status" value="2"/>
</dbReference>
<dbReference type="FunCoup" id="A0A078AB65">
    <property type="interactions" value="440"/>
</dbReference>
<evidence type="ECO:0000256" key="5">
    <source>
        <dbReference type="ARBA" id="ARBA00022737"/>
    </source>
</evidence>
<comment type="catalytic activity">
    <reaction evidence="1 11 15">
        <text>Thiol-dependent hydrolysis of ester, thioester, amide, peptide and isopeptide bonds formed by the C-terminal Gly of ubiquitin (a 76-residue protein attached to proteins as an intracellular targeting signal).</text>
        <dbReference type="EC" id="3.4.19.12"/>
    </reaction>
</comment>
<dbReference type="GO" id="GO:0016579">
    <property type="term" value="P:protein deubiquitination"/>
    <property type="evidence" value="ECO:0007669"/>
    <property type="project" value="InterPro"/>
</dbReference>
<organism evidence="19 20">
    <name type="scientific">Stylonychia lemnae</name>
    <name type="common">Ciliate</name>
    <dbReference type="NCBI Taxonomy" id="5949"/>
    <lineage>
        <taxon>Eukaryota</taxon>
        <taxon>Sar</taxon>
        <taxon>Alveolata</taxon>
        <taxon>Ciliophora</taxon>
        <taxon>Intramacronucleata</taxon>
        <taxon>Spirotrichea</taxon>
        <taxon>Stichotrichia</taxon>
        <taxon>Sporadotrichida</taxon>
        <taxon>Oxytrichidae</taxon>
        <taxon>Stylonychinae</taxon>
        <taxon>Stylonychia</taxon>
    </lineage>
</organism>
<dbReference type="GO" id="GO:0006508">
    <property type="term" value="P:proteolysis"/>
    <property type="evidence" value="ECO:0007669"/>
    <property type="project" value="UniProtKB-KW"/>
</dbReference>
<dbReference type="SUPFAM" id="SSF54001">
    <property type="entry name" value="Cysteine proteinases"/>
    <property type="match status" value="1"/>
</dbReference>
<dbReference type="Pfam" id="PF17807">
    <property type="entry name" value="zf-UBP_var"/>
    <property type="match status" value="1"/>
</dbReference>
<accession>A0A078AB65</accession>
<evidence type="ECO:0000259" key="18">
    <source>
        <dbReference type="PROSITE" id="PS50271"/>
    </source>
</evidence>
<dbReference type="InterPro" id="IPR041432">
    <property type="entry name" value="UBP13_Znf-UBP_var"/>
</dbReference>
<feature type="domain" description="UBA" evidence="16">
    <location>
        <begin position="663"/>
        <end position="703"/>
    </location>
</feature>
<dbReference type="Pfam" id="PF00627">
    <property type="entry name" value="UBA"/>
    <property type="match status" value="1"/>
</dbReference>
<evidence type="ECO:0000256" key="10">
    <source>
        <dbReference type="ARBA" id="ARBA00022833"/>
    </source>
</evidence>
<evidence type="ECO:0000256" key="6">
    <source>
        <dbReference type="ARBA" id="ARBA00022771"/>
    </source>
</evidence>
<dbReference type="InParanoid" id="A0A078AB65"/>
<feature type="active site" description="Proton acceptor" evidence="12">
    <location>
        <position position="747"/>
    </location>
</feature>
<dbReference type="Gene3D" id="3.90.70.10">
    <property type="entry name" value="Cysteine proteinases"/>
    <property type="match status" value="1"/>
</dbReference>
<dbReference type="InterPro" id="IPR028889">
    <property type="entry name" value="USP"/>
</dbReference>
<evidence type="ECO:0000256" key="7">
    <source>
        <dbReference type="ARBA" id="ARBA00022786"/>
    </source>
</evidence>
<feature type="domain" description="UBA" evidence="16">
    <location>
        <begin position="598"/>
        <end position="639"/>
    </location>
</feature>
<evidence type="ECO:0000256" key="15">
    <source>
        <dbReference type="RuleBase" id="RU366025"/>
    </source>
</evidence>
<evidence type="ECO:0000313" key="20">
    <source>
        <dbReference type="Proteomes" id="UP000039865"/>
    </source>
</evidence>
<dbReference type="InterPro" id="IPR016652">
    <property type="entry name" value="Ubiquitinyl_hydrolase"/>
</dbReference>
<keyword evidence="9 11" id="KW-0788">Thiol protease</keyword>
<feature type="binding site" evidence="13">
    <location>
        <position position="209"/>
    </location>
    <ligand>
        <name>Zn(2+)</name>
        <dbReference type="ChEBI" id="CHEBI:29105"/>
    </ligand>
</feature>
<dbReference type="PROSITE" id="PS00972">
    <property type="entry name" value="USP_1"/>
    <property type="match status" value="1"/>
</dbReference>
<dbReference type="EMBL" id="CCKQ01008091">
    <property type="protein sequence ID" value="CDW79535.1"/>
    <property type="molecule type" value="Genomic_DNA"/>
</dbReference>
<evidence type="ECO:0000256" key="8">
    <source>
        <dbReference type="ARBA" id="ARBA00022801"/>
    </source>
</evidence>
<keyword evidence="10 11" id="KW-0862">Zinc</keyword>
<dbReference type="InterPro" id="IPR038765">
    <property type="entry name" value="Papain-like_cys_pep_sf"/>
</dbReference>
<keyword evidence="7 11" id="KW-0833">Ubl conjugation pathway</keyword>
<dbReference type="PANTHER" id="PTHR24006:SF664">
    <property type="entry name" value="UBIQUITIN CARBOXYL-TERMINAL HYDROLASE"/>
    <property type="match status" value="1"/>
</dbReference>
<evidence type="ECO:0000256" key="12">
    <source>
        <dbReference type="PIRSR" id="PIRSR016308-1"/>
    </source>
</evidence>
<feature type="binding site" evidence="13">
    <location>
        <position position="206"/>
    </location>
    <ligand>
        <name>Zn(2+)</name>
        <dbReference type="ChEBI" id="CHEBI:29105"/>
    </ligand>
</feature>
<dbReference type="Pfam" id="PF02148">
    <property type="entry name" value="zf-UBP"/>
    <property type="match status" value="1"/>
</dbReference>
<dbReference type="InterPro" id="IPR001607">
    <property type="entry name" value="Znf_UBP"/>
</dbReference>